<dbReference type="PANTHER" id="PTHR10763">
    <property type="entry name" value="CELL DIVISION CONTROL PROTEIN 6-RELATED"/>
    <property type="match status" value="1"/>
</dbReference>
<comment type="similarity">
    <text evidence="1 5">Belongs to the CDC6/cdc18 family.</text>
</comment>
<dbReference type="InterPro" id="IPR015163">
    <property type="entry name" value="Cdc6_C"/>
</dbReference>
<evidence type="ECO:0000259" key="8">
    <source>
        <dbReference type="SMART" id="SM01074"/>
    </source>
</evidence>
<feature type="compositionally biased region" description="Low complexity" evidence="6">
    <location>
        <begin position="89"/>
        <end position="107"/>
    </location>
</feature>
<dbReference type="InterPro" id="IPR036388">
    <property type="entry name" value="WH-like_DNA-bd_sf"/>
</dbReference>
<dbReference type="InterPro" id="IPR041664">
    <property type="entry name" value="AAA_16"/>
</dbReference>
<dbReference type="SUPFAM" id="SSF52540">
    <property type="entry name" value="P-loop containing nucleoside triphosphate hydrolases"/>
    <property type="match status" value="1"/>
</dbReference>
<evidence type="ECO:0000313" key="10">
    <source>
        <dbReference type="Proteomes" id="UP000679341"/>
    </source>
</evidence>
<dbReference type="InterPro" id="IPR036390">
    <property type="entry name" value="WH_DNA-bd_sf"/>
</dbReference>
<feature type="compositionally biased region" description="Low complexity" evidence="6">
    <location>
        <begin position="31"/>
        <end position="40"/>
    </location>
</feature>
<keyword evidence="3 5" id="KW-0547">Nucleotide-binding</keyword>
<dbReference type="SMART" id="SM00382">
    <property type="entry name" value="AAA"/>
    <property type="match status" value="1"/>
</dbReference>
<dbReference type="InterPro" id="IPR003593">
    <property type="entry name" value="AAA+_ATPase"/>
</dbReference>
<feature type="region of interest" description="Disordered" evidence="6">
    <location>
        <begin position="1"/>
        <end position="184"/>
    </location>
</feature>
<dbReference type="KEGG" id="hss:J7656_01275"/>
<evidence type="ECO:0000256" key="4">
    <source>
        <dbReference type="ARBA" id="ARBA00022840"/>
    </source>
</evidence>
<dbReference type="Gene3D" id="1.10.8.60">
    <property type="match status" value="1"/>
</dbReference>
<feature type="compositionally biased region" description="Acidic residues" evidence="6">
    <location>
        <begin position="49"/>
        <end position="78"/>
    </location>
</feature>
<dbReference type="InterPro" id="IPR027417">
    <property type="entry name" value="P-loop_NTPase"/>
</dbReference>
<keyword evidence="10" id="KW-1185">Reference proteome</keyword>
<dbReference type="HAMAP" id="MF_01407">
    <property type="entry name" value="ORC1_type_DNA_replic_protein"/>
    <property type="match status" value="1"/>
</dbReference>
<feature type="compositionally biased region" description="Acidic residues" evidence="6">
    <location>
        <begin position="168"/>
        <end position="182"/>
    </location>
</feature>
<organism evidence="9 10">
    <name type="scientific">Halorubrum ruber</name>
    <dbReference type="NCBI Taxonomy" id="2982524"/>
    <lineage>
        <taxon>Archaea</taxon>
        <taxon>Methanobacteriati</taxon>
        <taxon>Methanobacteriota</taxon>
        <taxon>Stenosarchaea group</taxon>
        <taxon>Halobacteria</taxon>
        <taxon>Halobacteriales</taxon>
        <taxon>Haloferacaceae</taxon>
        <taxon>Halorubrum</taxon>
    </lineage>
</organism>
<dbReference type="EMBL" id="CP073695">
    <property type="protein sequence ID" value="QUO48022.1"/>
    <property type="molecule type" value="Genomic_DNA"/>
</dbReference>
<dbReference type="GeneID" id="64826129"/>
<dbReference type="NCBIfam" id="TIGR02928">
    <property type="entry name" value="orc1/cdc6 family replication initiation protein"/>
    <property type="match status" value="1"/>
</dbReference>
<protein>
    <recommendedName>
        <fullName evidence="5">ORC1-type DNA replication protein</fullName>
    </recommendedName>
</protein>
<dbReference type="InterPro" id="IPR014277">
    <property type="entry name" value="Orc1/Cdc6_arc"/>
</dbReference>
<name>A0A8T8LLA6_9EURY</name>
<dbReference type="FunFam" id="3.40.50.300:FF:001519">
    <property type="entry name" value="ORC1-type DNA replication protein"/>
    <property type="match status" value="1"/>
</dbReference>
<evidence type="ECO:0000256" key="1">
    <source>
        <dbReference type="ARBA" id="ARBA00006184"/>
    </source>
</evidence>
<feature type="binding site" evidence="5">
    <location>
        <position position="462"/>
    </location>
    <ligand>
        <name>ATP</name>
        <dbReference type="ChEBI" id="CHEBI:30616"/>
    </ligand>
</feature>
<evidence type="ECO:0000259" key="7">
    <source>
        <dbReference type="SMART" id="SM00382"/>
    </source>
</evidence>
<feature type="binding site" evidence="5">
    <location>
        <begin position="245"/>
        <end position="249"/>
    </location>
    <ligand>
        <name>ATP</name>
        <dbReference type="ChEBI" id="CHEBI:30616"/>
    </ligand>
</feature>
<dbReference type="RefSeq" id="WP_211553824.1">
    <property type="nucleotide sequence ID" value="NZ_CP073695.1"/>
</dbReference>
<dbReference type="InterPro" id="IPR055237">
    <property type="entry name" value="Cdc6_lid"/>
</dbReference>
<feature type="domain" description="Cdc6 C-terminal" evidence="8">
    <location>
        <begin position="545"/>
        <end position="627"/>
    </location>
</feature>
<dbReference type="SUPFAM" id="SSF46785">
    <property type="entry name" value="Winged helix' DNA-binding domain"/>
    <property type="match status" value="1"/>
</dbReference>
<sequence>MDEGDHTPRADGGIDPDDGDESDHSSDSEDSSPSRSSTPDADGFAVEGSETDESEDEDPEAEDPDIEDPDIEDFDPDAPTETGGDNSTEADPTTPTEADPTTPTEADSGGLSESDPDTGLNVEDGTSHDTPDVESIDSDADTPSISTDARPETAGLDNGGRDRSSPDVDFDGVVLDDDDEDNQGLFDDLLSGEPIFENKEVLRPSYTPHELPHRNDQINRMATILVSALRGETPSNILIYGKTGTGKTASAKFVSQELESTSQKYDVPCEVEYINCEVTDTQYRVLAQLANTFIEENQAVIADRLERLETLRGDATDAEDTAGRDAAAALADTEFDSVDEIDERIETLEDDADEMEEVPMTGWPTDRVYSTFFEAVDYHERVVVIMLDEIDKLVEKSGDDTLYNLSRMNSELDRSRISIMGISNDLKFTDFLDPRVKSSLGEEEIVFPPYDANQLRDILQHRADTAFKPDALTDDVIPLCAAFAAQEHGDARRALDLLRTAGELAERSQAEIVAEKHVRQAQDKIELDRVVEVVRTLPTQSKIVLFAVILLEKNGVHNINTGEVFNIYKRLCEEIDADVLTQRRVTDLISELDMLGIVNAVVVSKGRYGRTKEMGLSVPVEETEAVLLSDSRLGDIENAQPFVQARFDN</sequence>
<accession>A0A8T8LLA6</accession>
<evidence type="ECO:0000313" key="9">
    <source>
        <dbReference type="EMBL" id="QUO48022.1"/>
    </source>
</evidence>
<evidence type="ECO:0000256" key="3">
    <source>
        <dbReference type="ARBA" id="ARBA00022741"/>
    </source>
</evidence>
<dbReference type="PANTHER" id="PTHR10763:SF22">
    <property type="entry name" value="ORC1-TYPE DNA REPLICATION PROTEIN"/>
    <property type="match status" value="1"/>
</dbReference>
<dbReference type="Pfam" id="PF22703">
    <property type="entry name" value="Cdc6_lid"/>
    <property type="match status" value="1"/>
</dbReference>
<feature type="domain" description="AAA+ ATPase" evidence="7">
    <location>
        <begin position="233"/>
        <end position="451"/>
    </location>
</feature>
<evidence type="ECO:0000256" key="2">
    <source>
        <dbReference type="ARBA" id="ARBA00022705"/>
    </source>
</evidence>
<dbReference type="CDD" id="cd08768">
    <property type="entry name" value="Cdc6_C"/>
    <property type="match status" value="1"/>
</dbReference>
<dbReference type="AlphaFoldDB" id="A0A8T8LLA6"/>
<dbReference type="FunFam" id="1.10.8.60:FF:000073">
    <property type="entry name" value="ORC1-type DNA replication protein"/>
    <property type="match status" value="1"/>
</dbReference>
<comment type="function">
    <text evidence="5">Involved in regulation of DNA replication.</text>
</comment>
<evidence type="ECO:0000256" key="6">
    <source>
        <dbReference type="SAM" id="MobiDB-lite"/>
    </source>
</evidence>
<evidence type="ECO:0000256" key="5">
    <source>
        <dbReference type="HAMAP-Rule" id="MF_01407"/>
    </source>
</evidence>
<dbReference type="Pfam" id="PF09079">
    <property type="entry name" value="WHD_Cdc6"/>
    <property type="match status" value="1"/>
</dbReference>
<proteinExistence type="inferred from homology"/>
<dbReference type="GO" id="GO:0006260">
    <property type="term" value="P:DNA replication"/>
    <property type="evidence" value="ECO:0007669"/>
    <property type="project" value="UniProtKB-UniRule"/>
</dbReference>
<dbReference type="SMART" id="SM01074">
    <property type="entry name" value="Cdc6_C"/>
    <property type="match status" value="1"/>
</dbReference>
<keyword evidence="4 5" id="KW-0067">ATP-binding</keyword>
<reference evidence="9 10" key="1">
    <citation type="submission" date="2021-03" db="EMBL/GenBank/DDBJ databases">
        <title>Halorubrum sodomense MBLA0099, Whole genome shotgun sequencing.</title>
        <authorList>
            <person name="Seo M.-J."/>
            <person name="Cho E.-S."/>
            <person name="Hwang C.Y."/>
        </authorList>
    </citation>
    <scope>NUCLEOTIDE SEQUENCE [LARGE SCALE GENOMIC DNA]</scope>
    <source>
        <strain evidence="9 10">MBLA0099</strain>
    </source>
</reference>
<dbReference type="InterPro" id="IPR050311">
    <property type="entry name" value="ORC1/CDC6"/>
</dbReference>
<dbReference type="OrthoDB" id="195574at2157"/>
<feature type="binding site" evidence="5">
    <location>
        <position position="450"/>
    </location>
    <ligand>
        <name>ATP</name>
        <dbReference type="ChEBI" id="CHEBI:30616"/>
    </ligand>
</feature>
<dbReference type="Gene3D" id="3.40.50.300">
    <property type="entry name" value="P-loop containing nucleotide triphosphate hydrolases"/>
    <property type="match status" value="1"/>
</dbReference>
<dbReference type="Gene3D" id="1.10.10.10">
    <property type="entry name" value="Winged helix-like DNA-binding domain superfamily/Winged helix DNA-binding domain"/>
    <property type="match status" value="1"/>
</dbReference>
<gene>
    <name evidence="9" type="ORF">J7656_01275</name>
</gene>
<dbReference type="GO" id="GO:0005524">
    <property type="term" value="F:ATP binding"/>
    <property type="evidence" value="ECO:0007669"/>
    <property type="project" value="UniProtKB-UniRule"/>
</dbReference>
<keyword evidence="2 5" id="KW-0235">DNA replication</keyword>
<dbReference type="Proteomes" id="UP000679341">
    <property type="component" value="Chromosome"/>
</dbReference>
<dbReference type="Pfam" id="PF13191">
    <property type="entry name" value="AAA_16"/>
    <property type="match status" value="1"/>
</dbReference>